<dbReference type="GeneID" id="78777873"/>
<protein>
    <submittedName>
        <fullName evidence="1">Uncharacterized protein</fullName>
    </submittedName>
</protein>
<sequence length="87" mass="9900">MKKASIISMFSSLQQVGRIFITLEYLARSMMSFGNMKVGSEQVGALQQWHPQLLAHKCSFGNNFRRFGLDPHRDGISHQPKFMVSLV</sequence>
<organism evidence="1 2">
    <name type="scientific">Caenorhabditis remanei</name>
    <name type="common">Caenorhabditis vulgaris</name>
    <dbReference type="NCBI Taxonomy" id="31234"/>
    <lineage>
        <taxon>Eukaryota</taxon>
        <taxon>Metazoa</taxon>
        <taxon>Ecdysozoa</taxon>
        <taxon>Nematoda</taxon>
        <taxon>Chromadorea</taxon>
        <taxon>Rhabditida</taxon>
        <taxon>Rhabditina</taxon>
        <taxon>Rhabditomorpha</taxon>
        <taxon>Rhabditoidea</taxon>
        <taxon>Rhabditidae</taxon>
        <taxon>Peloderinae</taxon>
        <taxon>Caenorhabditis</taxon>
    </lineage>
</organism>
<dbReference type="RefSeq" id="XP_053579738.1">
    <property type="nucleotide sequence ID" value="XM_053736172.1"/>
</dbReference>
<dbReference type="CTD" id="78777873"/>
<gene>
    <name evidence="1" type="ORF">GCK72_025047</name>
</gene>
<proteinExistence type="predicted"/>
<dbReference type="AlphaFoldDB" id="A0A6A5G0V0"/>
<evidence type="ECO:0000313" key="1">
    <source>
        <dbReference type="EMBL" id="KAF1748580.1"/>
    </source>
</evidence>
<dbReference type="EMBL" id="WUAV01000006">
    <property type="protein sequence ID" value="KAF1748580.1"/>
    <property type="molecule type" value="Genomic_DNA"/>
</dbReference>
<accession>A0A6A5G0V0</accession>
<comment type="caution">
    <text evidence="1">The sequence shown here is derived from an EMBL/GenBank/DDBJ whole genome shotgun (WGS) entry which is preliminary data.</text>
</comment>
<reference evidence="1 2" key="1">
    <citation type="submission" date="2019-12" db="EMBL/GenBank/DDBJ databases">
        <title>Chromosome-level assembly of the Caenorhabditis remanei genome.</title>
        <authorList>
            <person name="Teterina A.A."/>
            <person name="Willis J.H."/>
            <person name="Phillips P.C."/>
        </authorList>
    </citation>
    <scope>NUCLEOTIDE SEQUENCE [LARGE SCALE GENOMIC DNA]</scope>
    <source>
        <strain evidence="1 2">PX506</strain>
        <tissue evidence="1">Whole organism</tissue>
    </source>
</reference>
<dbReference type="Proteomes" id="UP000483820">
    <property type="component" value="Chromosome X"/>
</dbReference>
<name>A0A6A5G0V0_CAERE</name>
<evidence type="ECO:0000313" key="2">
    <source>
        <dbReference type="Proteomes" id="UP000483820"/>
    </source>
</evidence>
<dbReference type="KEGG" id="crq:GCK72_025047"/>